<dbReference type="PANTHER" id="PTHR40780:SF2">
    <property type="entry name" value="DUF3669 DOMAIN-CONTAINING PROTEIN"/>
    <property type="match status" value="1"/>
</dbReference>
<proteinExistence type="predicted"/>
<dbReference type="EMBL" id="ML987209">
    <property type="protein sequence ID" value="KAF2242043.1"/>
    <property type="molecule type" value="Genomic_DNA"/>
</dbReference>
<dbReference type="OrthoDB" id="2993351at2759"/>
<keyword evidence="3" id="KW-1185">Reference proteome</keyword>
<dbReference type="RefSeq" id="XP_033677047.1">
    <property type="nucleotide sequence ID" value="XM_033834620.1"/>
</dbReference>
<reference evidence="2" key="1">
    <citation type="journal article" date="2020" name="Stud. Mycol.">
        <title>101 Dothideomycetes genomes: a test case for predicting lifestyles and emergence of pathogens.</title>
        <authorList>
            <person name="Haridas S."/>
            <person name="Albert R."/>
            <person name="Binder M."/>
            <person name="Bloem J."/>
            <person name="Labutti K."/>
            <person name="Salamov A."/>
            <person name="Andreopoulos B."/>
            <person name="Baker S."/>
            <person name="Barry K."/>
            <person name="Bills G."/>
            <person name="Bluhm B."/>
            <person name="Cannon C."/>
            <person name="Castanera R."/>
            <person name="Culley D."/>
            <person name="Daum C."/>
            <person name="Ezra D."/>
            <person name="Gonzalez J."/>
            <person name="Henrissat B."/>
            <person name="Kuo A."/>
            <person name="Liang C."/>
            <person name="Lipzen A."/>
            <person name="Lutzoni F."/>
            <person name="Magnuson J."/>
            <person name="Mondo S."/>
            <person name="Nolan M."/>
            <person name="Ohm R."/>
            <person name="Pangilinan J."/>
            <person name="Park H.-J."/>
            <person name="Ramirez L."/>
            <person name="Alfaro M."/>
            <person name="Sun H."/>
            <person name="Tritt A."/>
            <person name="Yoshinaga Y."/>
            <person name="Zwiers L.-H."/>
            <person name="Turgeon B."/>
            <person name="Goodwin S."/>
            <person name="Spatafora J."/>
            <person name="Crous P."/>
            <person name="Grigoriev I."/>
        </authorList>
    </citation>
    <scope>NUCLEOTIDE SEQUENCE</scope>
    <source>
        <strain evidence="2">CBS 122368</strain>
    </source>
</reference>
<dbReference type="AlphaFoldDB" id="A0A6A6HWU6"/>
<dbReference type="GeneID" id="54587950"/>
<dbReference type="Pfam" id="PF12417">
    <property type="entry name" value="DUF3669"/>
    <property type="match status" value="1"/>
</dbReference>
<dbReference type="PANTHER" id="PTHR40780">
    <property type="entry name" value="DUF3669 DOMAIN-CONTAINING PROTEIN"/>
    <property type="match status" value="1"/>
</dbReference>
<dbReference type="Proteomes" id="UP000800094">
    <property type="component" value="Unassembled WGS sequence"/>
</dbReference>
<gene>
    <name evidence="2" type="ORF">BU26DRAFT_584940</name>
</gene>
<evidence type="ECO:0000313" key="3">
    <source>
        <dbReference type="Proteomes" id="UP000800094"/>
    </source>
</evidence>
<evidence type="ECO:0000313" key="2">
    <source>
        <dbReference type="EMBL" id="KAF2242043.1"/>
    </source>
</evidence>
<feature type="domain" description="DUF3669" evidence="1">
    <location>
        <begin position="326"/>
        <end position="381"/>
    </location>
</feature>
<dbReference type="InterPro" id="IPR022137">
    <property type="entry name" value="Znf_prot_DUF3669"/>
</dbReference>
<accession>A0A6A6HWU6</accession>
<protein>
    <recommendedName>
        <fullName evidence="1">DUF3669 domain-containing protein</fullName>
    </recommendedName>
</protein>
<evidence type="ECO:0000259" key="1">
    <source>
        <dbReference type="Pfam" id="PF12417"/>
    </source>
</evidence>
<organism evidence="2 3">
    <name type="scientific">Trematosphaeria pertusa</name>
    <dbReference type="NCBI Taxonomy" id="390896"/>
    <lineage>
        <taxon>Eukaryota</taxon>
        <taxon>Fungi</taxon>
        <taxon>Dikarya</taxon>
        <taxon>Ascomycota</taxon>
        <taxon>Pezizomycotina</taxon>
        <taxon>Dothideomycetes</taxon>
        <taxon>Pleosporomycetidae</taxon>
        <taxon>Pleosporales</taxon>
        <taxon>Massarineae</taxon>
        <taxon>Trematosphaeriaceae</taxon>
        <taxon>Trematosphaeria</taxon>
    </lineage>
</organism>
<sequence>MDRRKEMRTDASAALQLSITESLRNLYLGILAYIFGDQEMSSVKPEILLNRMLSTKSAISTTSICTDKNQWARDGIGEKVFTTVGQGQCGTVYALRGTTMVIKLPNSPQKSDQLFNDFQIHSAVKNAFTSLPATMRTSYNINIPEVKMWVDPVASHFWSEHASMFPDTENSVDVPNYGLVTERIFPLPLPVRSAIVDTFCPKEIKKQKDKFLKMPENKDCLVRLYLGRYRKDSPMTPENVRLRNFPLHIDEMQYLKLDVEMFAKMIAQALAVLHWKVGVDANDIEFVLGSTPEISPAPSATEIQNAGKDTSAAYYVSDFKHRTVSMWLLDFNLCAKFSKDPSGLKKIVDGFWWNDPYYPRPSDKLWDVFVEHYLGISYEFNKTTMPKAFIDEVVEVGKKRAAGGLFA</sequence>
<name>A0A6A6HWU6_9PLEO</name>